<reference evidence="2" key="1">
    <citation type="submission" date="2013-09" db="EMBL/GenBank/DDBJ databases">
        <title>Corchorus olitorius genome sequencing.</title>
        <authorList>
            <person name="Alam M."/>
            <person name="Haque M.S."/>
            <person name="Islam M.S."/>
            <person name="Emdad E.M."/>
            <person name="Islam M.M."/>
            <person name="Ahmed B."/>
            <person name="Halim A."/>
            <person name="Hossen Q.M.M."/>
            <person name="Hossain M.Z."/>
            <person name="Ahmed R."/>
            <person name="Khan M.M."/>
            <person name="Islam R."/>
            <person name="Rashid M.M."/>
            <person name="Khan S.A."/>
            <person name="Rahman M.S."/>
            <person name="Alam M."/>
            <person name="Yahiya A.S."/>
            <person name="Khan M.S."/>
            <person name="Azam M.S."/>
            <person name="Haque T."/>
            <person name="Lashkar M.Z.H."/>
            <person name="Akhand A.I."/>
            <person name="Morshed G."/>
            <person name="Roy S."/>
            <person name="Uddin K.S."/>
            <person name="Rabeya T."/>
            <person name="Hossain A.S."/>
            <person name="Chowdhury A."/>
            <person name="Snigdha A.R."/>
            <person name="Mortoza M.S."/>
            <person name="Matin S.A."/>
            <person name="Hoque S.M.E."/>
            <person name="Islam M.K."/>
            <person name="Roy D.K."/>
            <person name="Haider R."/>
            <person name="Moosa M.M."/>
            <person name="Elias S.M."/>
            <person name="Hasan A.M."/>
            <person name="Jahan S."/>
            <person name="Shafiuddin M."/>
            <person name="Mahmood N."/>
            <person name="Shommy N.S."/>
        </authorList>
    </citation>
    <scope>NUCLEOTIDE SEQUENCE [LARGE SCALE GENOMIC DNA]</scope>
    <source>
        <strain evidence="2">cv. O-4</strain>
    </source>
</reference>
<evidence type="ECO:0000313" key="2">
    <source>
        <dbReference type="Proteomes" id="UP000187203"/>
    </source>
</evidence>
<organism evidence="1 2">
    <name type="scientific">Corchorus olitorius</name>
    <dbReference type="NCBI Taxonomy" id="93759"/>
    <lineage>
        <taxon>Eukaryota</taxon>
        <taxon>Viridiplantae</taxon>
        <taxon>Streptophyta</taxon>
        <taxon>Embryophyta</taxon>
        <taxon>Tracheophyta</taxon>
        <taxon>Spermatophyta</taxon>
        <taxon>Magnoliopsida</taxon>
        <taxon>eudicotyledons</taxon>
        <taxon>Gunneridae</taxon>
        <taxon>Pentapetalae</taxon>
        <taxon>rosids</taxon>
        <taxon>malvids</taxon>
        <taxon>Malvales</taxon>
        <taxon>Malvaceae</taxon>
        <taxon>Grewioideae</taxon>
        <taxon>Apeibeae</taxon>
        <taxon>Corchorus</taxon>
    </lineage>
</organism>
<name>A0A1R3HCQ8_9ROSI</name>
<accession>A0A1R3HCQ8</accession>
<dbReference type="EMBL" id="AWUE01020434">
    <property type="protein sequence ID" value="OMO68120.1"/>
    <property type="molecule type" value="Genomic_DNA"/>
</dbReference>
<protein>
    <submittedName>
        <fullName evidence="1">Uncharacterized protein</fullName>
    </submittedName>
</protein>
<gene>
    <name evidence="1" type="ORF">COLO4_29874</name>
</gene>
<comment type="caution">
    <text evidence="1">The sequence shown here is derived from an EMBL/GenBank/DDBJ whole genome shotgun (WGS) entry which is preliminary data.</text>
</comment>
<dbReference type="AlphaFoldDB" id="A0A1R3HCQ8"/>
<evidence type="ECO:0000313" key="1">
    <source>
        <dbReference type="EMBL" id="OMO68120.1"/>
    </source>
</evidence>
<proteinExistence type="predicted"/>
<sequence length="305" mass="33210">MPPTFQFKVVMAPVEADLGQPSTPHKFGCLLQSYCFHQLPAASSFSSGLSTKKSTHKVFFIKGTVSFTSNCFSLMLRLLLSRWFFHWYKVGLPWEVEPTLVCCLVVVYTGSHRLSEADHPVGAACDWISDVGSPFCSIGPRIISSDGGIFPGPPQMVLGVQGSQCYLPKSVIVPFPVVVVVHFGHKTFISNFISLHIRCWIAMVGSLATSVGDSCVSSPPSLVVGPDIINKVVLLHFIKDAMAQIMSHIFHLFLEHSIDLSIGMGVVGMGVTNEATVLAELHHSFVSKPDSLTDPIVPFHATTRN</sequence>
<dbReference type="Proteomes" id="UP000187203">
    <property type="component" value="Unassembled WGS sequence"/>
</dbReference>
<keyword evidence="2" id="KW-1185">Reference proteome</keyword>